<feature type="region of interest" description="Disordered" evidence="3">
    <location>
        <begin position="65"/>
        <end position="86"/>
    </location>
</feature>
<sequence>MFDCSPSMMLLYHRPVPAKIPKRRSRAGCVHCKEKKKKCNEERPQCDRCLERGLRCEYEPVKPRKRRRTVSNPEHMGMRPPTTAPGQHYGFHDRLQALRQDSSSGSSILSNSPTPPLPAIAEGWEVHSADSVFSDSASSCGSDTFGDINSPLPPFTSLDSFARTAPGLDEVKHLHMDHLENFARDPPAYDPDIVTTREMFTAPPSALSRSSSYPDPTSAFLSPQSGGSPYDFTPSLQAQSPSLPPYSEYTSRESRRGLLDHFCNVLSHLIVFKEDSGNPFRQLVLPMARKSPPLLNAIYAISSAHLEHRGLQVEERALDLHSKALQGLANLIANKDEGNRDEVLAVIILLLYYEIVRSGSSTVLNSHLRGALSIMRERRTKRGPTSAFLERAFRYFDVASALSFGSSPMSGTILVPTAQDFVSVHDRSPMASVDTLFGLVADLWPIIHRLASLVDVKRSLDKEERQSPGHDKANNMRADFETNTTSIELALQQWIPKLPPSVVTIENPADDSRLQSILNNAEAHKQACFVFLYRMILFYPRSDAKVQTPTKQTLQACLRVVIFSGPMATLVWPLFTAACEAVEDVDRNVSRTVFRHLETRQGMSNIVTAWEVCEEVWRRSDAGHGDVEWRDVAQSLSKEVLFG</sequence>
<feature type="compositionally biased region" description="Low complexity" evidence="3">
    <location>
        <begin position="234"/>
        <end position="247"/>
    </location>
</feature>
<dbReference type="InterPro" id="IPR036864">
    <property type="entry name" value="Zn2-C6_fun-type_DNA-bd_sf"/>
</dbReference>
<organism evidence="5 6">
    <name type="scientific">Lepraria neglecta</name>
    <dbReference type="NCBI Taxonomy" id="209136"/>
    <lineage>
        <taxon>Eukaryota</taxon>
        <taxon>Fungi</taxon>
        <taxon>Dikarya</taxon>
        <taxon>Ascomycota</taxon>
        <taxon>Pezizomycotina</taxon>
        <taxon>Lecanoromycetes</taxon>
        <taxon>OSLEUM clade</taxon>
        <taxon>Lecanoromycetidae</taxon>
        <taxon>Lecanorales</taxon>
        <taxon>Lecanorineae</taxon>
        <taxon>Stereocaulaceae</taxon>
        <taxon>Lepraria</taxon>
    </lineage>
</organism>
<proteinExistence type="predicted"/>
<dbReference type="InterPro" id="IPR001138">
    <property type="entry name" value="Zn2Cys6_DnaBD"/>
</dbReference>
<feature type="domain" description="Zn(2)-C6 fungal-type" evidence="4">
    <location>
        <begin position="28"/>
        <end position="58"/>
    </location>
</feature>
<dbReference type="SMART" id="SM00066">
    <property type="entry name" value="GAL4"/>
    <property type="match status" value="1"/>
</dbReference>
<dbReference type="Pfam" id="PF00172">
    <property type="entry name" value="Zn_clus"/>
    <property type="match status" value="1"/>
</dbReference>
<gene>
    <name evidence="5" type="ORF">OEA41_005145</name>
</gene>
<dbReference type="Proteomes" id="UP001276659">
    <property type="component" value="Unassembled WGS sequence"/>
</dbReference>
<dbReference type="PROSITE" id="PS00463">
    <property type="entry name" value="ZN2_CY6_FUNGAL_1"/>
    <property type="match status" value="1"/>
</dbReference>
<dbReference type="PANTHER" id="PTHR37534:SF15">
    <property type="entry name" value="ZN(II)2CYS6 TRANSCRIPTION FACTOR (EUROFUNG)"/>
    <property type="match status" value="1"/>
</dbReference>
<dbReference type="SUPFAM" id="SSF57701">
    <property type="entry name" value="Zn2/Cys6 DNA-binding domain"/>
    <property type="match status" value="1"/>
</dbReference>
<reference evidence="5" key="1">
    <citation type="submission" date="2022-11" db="EMBL/GenBank/DDBJ databases">
        <title>Chromosomal genome sequence assembly and mating type (MAT) locus characterization of the leprose asexual lichenized fungus Lepraria neglecta (Nyl.) Erichsen.</title>
        <authorList>
            <person name="Allen J.L."/>
            <person name="Pfeffer B."/>
        </authorList>
    </citation>
    <scope>NUCLEOTIDE SEQUENCE</scope>
    <source>
        <strain evidence="5">Allen 5258</strain>
    </source>
</reference>
<evidence type="ECO:0000259" key="4">
    <source>
        <dbReference type="PROSITE" id="PS50048"/>
    </source>
</evidence>
<evidence type="ECO:0000256" key="1">
    <source>
        <dbReference type="ARBA" id="ARBA00004123"/>
    </source>
</evidence>
<name>A0AAD9Z2E4_9LECA</name>
<dbReference type="Gene3D" id="4.10.240.10">
    <property type="entry name" value="Zn(2)-C6 fungal-type DNA-binding domain"/>
    <property type="match status" value="1"/>
</dbReference>
<dbReference type="GO" id="GO:0005634">
    <property type="term" value="C:nucleus"/>
    <property type="evidence" value="ECO:0007669"/>
    <property type="project" value="UniProtKB-SubCell"/>
</dbReference>
<protein>
    <recommendedName>
        <fullName evidence="4">Zn(2)-C6 fungal-type domain-containing protein</fullName>
    </recommendedName>
</protein>
<dbReference type="PANTHER" id="PTHR37534">
    <property type="entry name" value="TRANSCRIPTIONAL ACTIVATOR PROTEIN UGA3"/>
    <property type="match status" value="1"/>
</dbReference>
<comment type="subcellular location">
    <subcellularLocation>
        <location evidence="1">Nucleus</location>
    </subcellularLocation>
</comment>
<dbReference type="GO" id="GO:0000976">
    <property type="term" value="F:transcription cis-regulatory region binding"/>
    <property type="evidence" value="ECO:0007669"/>
    <property type="project" value="TreeGrafter"/>
</dbReference>
<feature type="region of interest" description="Disordered" evidence="3">
    <location>
        <begin position="204"/>
        <end position="249"/>
    </location>
</feature>
<dbReference type="GO" id="GO:0000981">
    <property type="term" value="F:DNA-binding transcription factor activity, RNA polymerase II-specific"/>
    <property type="evidence" value="ECO:0007669"/>
    <property type="project" value="InterPro"/>
</dbReference>
<comment type="caution">
    <text evidence="5">The sequence shown here is derived from an EMBL/GenBank/DDBJ whole genome shotgun (WGS) entry which is preliminary data.</text>
</comment>
<dbReference type="PROSITE" id="PS50048">
    <property type="entry name" value="ZN2_CY6_FUNGAL_2"/>
    <property type="match status" value="1"/>
</dbReference>
<evidence type="ECO:0000313" key="6">
    <source>
        <dbReference type="Proteomes" id="UP001276659"/>
    </source>
</evidence>
<keyword evidence="6" id="KW-1185">Reference proteome</keyword>
<evidence type="ECO:0000256" key="3">
    <source>
        <dbReference type="SAM" id="MobiDB-lite"/>
    </source>
</evidence>
<evidence type="ECO:0000313" key="5">
    <source>
        <dbReference type="EMBL" id="KAK3168697.1"/>
    </source>
</evidence>
<dbReference type="AlphaFoldDB" id="A0AAD9Z2E4"/>
<accession>A0AAD9Z2E4</accession>
<feature type="compositionally biased region" description="Polar residues" evidence="3">
    <location>
        <begin position="207"/>
        <end position="227"/>
    </location>
</feature>
<dbReference type="InterPro" id="IPR021858">
    <property type="entry name" value="Fun_TF"/>
</dbReference>
<dbReference type="CDD" id="cd12148">
    <property type="entry name" value="fungal_TF_MHR"/>
    <property type="match status" value="1"/>
</dbReference>
<dbReference type="Pfam" id="PF11951">
    <property type="entry name" value="Fungal_trans_2"/>
    <property type="match status" value="1"/>
</dbReference>
<dbReference type="EMBL" id="JASNWA010000010">
    <property type="protein sequence ID" value="KAK3168697.1"/>
    <property type="molecule type" value="Genomic_DNA"/>
</dbReference>
<keyword evidence="2" id="KW-0539">Nucleus</keyword>
<evidence type="ECO:0000256" key="2">
    <source>
        <dbReference type="ARBA" id="ARBA00023242"/>
    </source>
</evidence>
<dbReference type="PRINTS" id="PR00755">
    <property type="entry name" value="AFLATOXINBRP"/>
</dbReference>
<dbReference type="GO" id="GO:0008270">
    <property type="term" value="F:zinc ion binding"/>
    <property type="evidence" value="ECO:0007669"/>
    <property type="project" value="InterPro"/>
</dbReference>
<dbReference type="GO" id="GO:0045944">
    <property type="term" value="P:positive regulation of transcription by RNA polymerase II"/>
    <property type="evidence" value="ECO:0007669"/>
    <property type="project" value="TreeGrafter"/>
</dbReference>